<evidence type="ECO:0000256" key="1">
    <source>
        <dbReference type="SAM" id="Phobius"/>
    </source>
</evidence>
<organism evidence="3 4">
    <name type="scientific">Saccharibacillus kuerlensis</name>
    <dbReference type="NCBI Taxonomy" id="459527"/>
    <lineage>
        <taxon>Bacteria</taxon>
        <taxon>Bacillati</taxon>
        <taxon>Bacillota</taxon>
        <taxon>Bacilli</taxon>
        <taxon>Bacillales</taxon>
        <taxon>Paenibacillaceae</taxon>
        <taxon>Saccharibacillus</taxon>
    </lineage>
</organism>
<reference evidence="4" key="1">
    <citation type="journal article" date="2019" name="Int. J. Syst. Evol. Microbiol.">
        <title>The Global Catalogue of Microorganisms (GCM) 10K type strain sequencing project: providing services to taxonomists for standard genome sequencing and annotation.</title>
        <authorList>
            <consortium name="The Broad Institute Genomics Platform"/>
            <consortium name="The Broad Institute Genome Sequencing Center for Infectious Disease"/>
            <person name="Wu L."/>
            <person name="Ma J."/>
        </authorList>
    </citation>
    <scope>NUCLEOTIDE SEQUENCE [LARGE SCALE GENOMIC DNA]</scope>
    <source>
        <strain evidence="4">CGMCC 1.6964</strain>
    </source>
</reference>
<name>A0ABQ2L8E0_9BACL</name>
<proteinExistence type="predicted"/>
<gene>
    <name evidence="3" type="primary">ydjJ</name>
    <name evidence="3" type="ORF">GCM10010969_29930</name>
</gene>
<dbReference type="EMBL" id="BMLN01000009">
    <property type="protein sequence ID" value="GGO04567.1"/>
    <property type="molecule type" value="Genomic_DNA"/>
</dbReference>
<accession>A0ABQ2L8E0</accession>
<comment type="caution">
    <text evidence="3">The sequence shown here is derived from an EMBL/GenBank/DDBJ whole genome shotgun (WGS) entry which is preliminary data.</text>
</comment>
<keyword evidence="1" id="KW-1133">Transmembrane helix</keyword>
<keyword evidence="4" id="KW-1185">Reference proteome</keyword>
<evidence type="ECO:0000313" key="4">
    <source>
        <dbReference type="Proteomes" id="UP000606653"/>
    </source>
</evidence>
<evidence type="ECO:0000259" key="2">
    <source>
        <dbReference type="Pfam" id="PF07885"/>
    </source>
</evidence>
<dbReference type="RefSeq" id="WP_018977886.1">
    <property type="nucleotide sequence ID" value="NZ_BMLN01000009.1"/>
</dbReference>
<sequence>MNEWYAVAGFILLGIGLIDFVWSTLWVEGGTGPVTMRLSAVAWKGFRALFGRRPQMLSLAGPIILSLTVLTWIGLFWVGWTLVFASDPHSLIDTRTDTVASWGERFYFSAYALFTLGNGSIIPNGTRWEMATIATTATGMLSITLAVTYLISVLSAAAQKRAFAQNVFGMGRSAEEILSEAWNGSDFHDMDLLLHDCASQLSSLTSQHHAYPILHYYHSERIEQSGGVAVAVLDDIVSLLQFGVRSSDLINKLILKETRSSIDNYVSALGAGHPHKASQKPDAPRLTVLREQGIPVQSDEAFEQALKPSIDRRQKLLGILQMSARKWPKN</sequence>
<dbReference type="SUPFAM" id="SSF81324">
    <property type="entry name" value="Voltage-gated potassium channels"/>
    <property type="match status" value="1"/>
</dbReference>
<dbReference type="Proteomes" id="UP000606653">
    <property type="component" value="Unassembled WGS sequence"/>
</dbReference>
<keyword evidence="1" id="KW-0812">Transmembrane</keyword>
<feature type="domain" description="Potassium channel" evidence="2">
    <location>
        <begin position="84"/>
        <end position="155"/>
    </location>
</feature>
<dbReference type="InterPro" id="IPR013099">
    <property type="entry name" value="K_chnl_dom"/>
</dbReference>
<feature type="transmembrane region" description="Helical" evidence="1">
    <location>
        <begin position="130"/>
        <end position="151"/>
    </location>
</feature>
<keyword evidence="1" id="KW-0472">Membrane</keyword>
<evidence type="ECO:0000313" key="3">
    <source>
        <dbReference type="EMBL" id="GGO04567.1"/>
    </source>
</evidence>
<dbReference type="Pfam" id="PF07885">
    <property type="entry name" value="Ion_trans_2"/>
    <property type="match status" value="1"/>
</dbReference>
<feature type="transmembrane region" description="Helical" evidence="1">
    <location>
        <begin position="57"/>
        <end position="80"/>
    </location>
</feature>
<feature type="transmembrane region" description="Helical" evidence="1">
    <location>
        <begin position="6"/>
        <end position="27"/>
    </location>
</feature>
<protein>
    <submittedName>
        <fullName evidence="3">Membrane protein YdjJ</fullName>
    </submittedName>
</protein>